<evidence type="ECO:0000313" key="11">
    <source>
        <dbReference type="Proteomes" id="UP000291213"/>
    </source>
</evidence>
<dbReference type="GO" id="GO:0044205">
    <property type="term" value="P:'de novo' UMP biosynthetic process"/>
    <property type="evidence" value="ECO:0007669"/>
    <property type="project" value="UniProtKB-UniRule"/>
</dbReference>
<dbReference type="EMBL" id="BDMD01000048">
    <property type="protein sequence ID" value="GBF09224.1"/>
    <property type="molecule type" value="Genomic_DNA"/>
</dbReference>
<dbReference type="Gene3D" id="3.40.50.1370">
    <property type="entry name" value="Aspartate/ornithine carbamoyltransferase"/>
    <property type="match status" value="2"/>
</dbReference>
<dbReference type="Proteomes" id="UP000291213">
    <property type="component" value="Unassembled WGS sequence"/>
</dbReference>
<comment type="catalytic activity">
    <reaction evidence="6 7">
        <text>carbamoyl phosphate + L-aspartate = N-carbamoyl-L-aspartate + phosphate + H(+)</text>
        <dbReference type="Rhea" id="RHEA:20013"/>
        <dbReference type="ChEBI" id="CHEBI:15378"/>
        <dbReference type="ChEBI" id="CHEBI:29991"/>
        <dbReference type="ChEBI" id="CHEBI:32814"/>
        <dbReference type="ChEBI" id="CHEBI:43474"/>
        <dbReference type="ChEBI" id="CHEBI:58228"/>
        <dbReference type="EC" id="2.1.3.2"/>
    </reaction>
</comment>
<evidence type="ECO:0000256" key="6">
    <source>
        <dbReference type="ARBA" id="ARBA00048859"/>
    </source>
</evidence>
<dbReference type="InterPro" id="IPR006130">
    <property type="entry name" value="Asp/Orn_carbamoylTrfase"/>
</dbReference>
<feature type="binding site" evidence="7">
    <location>
        <position position="141"/>
    </location>
    <ligand>
        <name>carbamoyl phosphate</name>
        <dbReference type="ChEBI" id="CHEBI:58228"/>
    </ligand>
</feature>
<protein>
    <recommendedName>
        <fullName evidence="7">Aspartate carbamoyltransferase</fullName>
        <ecNumber evidence="7">2.1.3.2</ecNumber>
    </recommendedName>
    <alternativeName>
        <fullName evidence="7">Aspartate transcarbamylase</fullName>
        <shortName evidence="7">ATCase</shortName>
    </alternativeName>
</protein>
<evidence type="ECO:0000256" key="1">
    <source>
        <dbReference type="ARBA" id="ARBA00004852"/>
    </source>
</evidence>
<feature type="domain" description="Aspartate/ornithine carbamoyltransferase carbamoyl-P binding" evidence="9">
    <location>
        <begin position="13"/>
        <end position="150"/>
    </location>
</feature>
<organism evidence="10 11">
    <name type="scientific">Aeropyrum pernix</name>
    <dbReference type="NCBI Taxonomy" id="56636"/>
    <lineage>
        <taxon>Archaea</taxon>
        <taxon>Thermoproteota</taxon>
        <taxon>Thermoprotei</taxon>
        <taxon>Desulfurococcales</taxon>
        <taxon>Desulfurococcaceae</taxon>
        <taxon>Aeropyrum</taxon>
    </lineage>
</organism>
<comment type="pathway">
    <text evidence="1 7">Pyrimidine metabolism; UMP biosynthesis via de novo pathway; (S)-dihydroorotate from bicarbonate: step 2/3.</text>
</comment>
<keyword evidence="3 7" id="KW-0808">Transferase</keyword>
<dbReference type="GO" id="GO:0006520">
    <property type="term" value="P:amino acid metabolic process"/>
    <property type="evidence" value="ECO:0007669"/>
    <property type="project" value="InterPro"/>
</dbReference>
<dbReference type="Pfam" id="PF00185">
    <property type="entry name" value="OTCace"/>
    <property type="match status" value="1"/>
</dbReference>
<comment type="similarity">
    <text evidence="2 7">Belongs to the aspartate/ornithine carbamoyltransferase superfamily. ATCase family.</text>
</comment>
<dbReference type="PANTHER" id="PTHR45753">
    <property type="entry name" value="ORNITHINE CARBAMOYLTRANSFERASE, MITOCHONDRIAL"/>
    <property type="match status" value="1"/>
</dbReference>
<dbReference type="PANTHER" id="PTHR45753:SF6">
    <property type="entry name" value="ASPARTATE CARBAMOYLTRANSFERASE"/>
    <property type="match status" value="1"/>
</dbReference>
<evidence type="ECO:0000313" key="10">
    <source>
        <dbReference type="EMBL" id="GBF09224.1"/>
    </source>
</evidence>
<feature type="domain" description="Aspartate/ornithine carbamoyltransferase Asp/Orn-binding" evidence="8">
    <location>
        <begin position="158"/>
        <end position="308"/>
    </location>
</feature>
<evidence type="ECO:0000259" key="8">
    <source>
        <dbReference type="Pfam" id="PF00185"/>
    </source>
</evidence>
<dbReference type="GO" id="GO:0016597">
    <property type="term" value="F:amino acid binding"/>
    <property type="evidence" value="ECO:0007669"/>
    <property type="project" value="InterPro"/>
</dbReference>
<dbReference type="NCBIfam" id="NF002032">
    <property type="entry name" value="PRK00856.1"/>
    <property type="match status" value="1"/>
</dbReference>
<dbReference type="AlphaFoldDB" id="A0A401H9Z9"/>
<dbReference type="NCBIfam" id="TIGR00670">
    <property type="entry name" value="asp_carb_tr"/>
    <property type="match status" value="1"/>
</dbReference>
<dbReference type="InterPro" id="IPR006131">
    <property type="entry name" value="Asp_carbamoyltransf_Asp/Orn-bd"/>
</dbReference>
<dbReference type="PRINTS" id="PR00100">
    <property type="entry name" value="AOTCASE"/>
</dbReference>
<reference evidence="10 11" key="1">
    <citation type="submission" date="2017-02" db="EMBL/GenBank/DDBJ databases">
        <title>isolation and characterization of a novel temperate virus Aeropyrum globular virus 1 infecting hyperthermophilic archaeon Aeropyrum.</title>
        <authorList>
            <person name="Yumiya M."/>
            <person name="Yoshida T."/>
            <person name="Sako Y."/>
        </authorList>
    </citation>
    <scope>NUCLEOTIDE SEQUENCE [LARGE SCALE GENOMIC DNA]</scope>
    <source>
        <strain evidence="10 11">YK1-12-2013</strain>
    </source>
</reference>
<comment type="subunit">
    <text evidence="7">Heterooligomer of catalytic and regulatory chains.</text>
</comment>
<dbReference type="Pfam" id="PF02729">
    <property type="entry name" value="OTCace_N"/>
    <property type="match status" value="1"/>
</dbReference>
<dbReference type="EC" id="2.1.3.2" evidence="7"/>
<dbReference type="HAMAP" id="MF_00001">
    <property type="entry name" value="Asp_carb_tr"/>
    <property type="match status" value="1"/>
</dbReference>
<feature type="binding site" evidence="7">
    <location>
        <position position="171"/>
    </location>
    <ligand>
        <name>L-aspartate</name>
        <dbReference type="ChEBI" id="CHEBI:29991"/>
    </ligand>
</feature>
<evidence type="ECO:0000256" key="3">
    <source>
        <dbReference type="ARBA" id="ARBA00022679"/>
    </source>
</evidence>
<feature type="binding site" evidence="7">
    <location>
        <position position="273"/>
    </location>
    <ligand>
        <name>carbamoyl phosphate</name>
        <dbReference type="ChEBI" id="CHEBI:58228"/>
    </ligand>
</feature>
<dbReference type="InterPro" id="IPR036901">
    <property type="entry name" value="Asp/Orn_carbamoylTrfase_sf"/>
</dbReference>
<feature type="binding site" evidence="7">
    <location>
        <position position="110"/>
    </location>
    <ligand>
        <name>carbamoyl phosphate</name>
        <dbReference type="ChEBI" id="CHEBI:58228"/>
    </ligand>
</feature>
<accession>A0A401H9Z9</accession>
<feature type="binding site" evidence="7">
    <location>
        <position position="61"/>
    </location>
    <ligand>
        <name>carbamoyl phosphate</name>
        <dbReference type="ChEBI" id="CHEBI:58228"/>
    </ligand>
</feature>
<comment type="function">
    <text evidence="5 7">Catalyzes the condensation of carbamoyl phosphate and aspartate to form carbamoyl aspartate and inorganic phosphate, the committed step in the de novo pyrimidine nucleotide biosynthesis pathway.</text>
</comment>
<feature type="binding site" evidence="7">
    <location>
        <position position="138"/>
    </location>
    <ligand>
        <name>carbamoyl phosphate</name>
        <dbReference type="ChEBI" id="CHEBI:58228"/>
    </ligand>
</feature>
<feature type="binding site" evidence="7">
    <location>
        <position position="60"/>
    </location>
    <ligand>
        <name>carbamoyl phosphate</name>
        <dbReference type="ChEBI" id="CHEBI:58228"/>
    </ligand>
</feature>
<evidence type="ECO:0000256" key="5">
    <source>
        <dbReference type="ARBA" id="ARBA00043884"/>
    </source>
</evidence>
<evidence type="ECO:0000256" key="7">
    <source>
        <dbReference type="HAMAP-Rule" id="MF_00001"/>
    </source>
</evidence>
<dbReference type="UniPathway" id="UPA00070">
    <property type="reaction ID" value="UER00116"/>
</dbReference>
<keyword evidence="4 7" id="KW-0665">Pyrimidine biosynthesis</keyword>
<dbReference type="GO" id="GO:0004070">
    <property type="term" value="F:aspartate carbamoyltransferase activity"/>
    <property type="evidence" value="ECO:0007669"/>
    <property type="project" value="UniProtKB-UniRule"/>
</dbReference>
<gene>
    <name evidence="7" type="primary">pyrB</name>
    <name evidence="10" type="ORF">apy_09490</name>
</gene>
<dbReference type="PRINTS" id="PR00101">
    <property type="entry name" value="ATCASE"/>
</dbReference>
<dbReference type="InterPro" id="IPR002082">
    <property type="entry name" value="Asp_carbamoyltransf"/>
</dbReference>
<dbReference type="PROSITE" id="PS00097">
    <property type="entry name" value="CARBAMOYLTRANSFERASE"/>
    <property type="match status" value="1"/>
</dbReference>
<dbReference type="SUPFAM" id="SSF53671">
    <property type="entry name" value="Aspartate/ornithine carbamoyltransferase"/>
    <property type="match status" value="1"/>
</dbReference>
<feature type="binding site" evidence="7">
    <location>
        <position position="233"/>
    </location>
    <ligand>
        <name>L-aspartate</name>
        <dbReference type="ChEBI" id="CHEBI:29991"/>
    </ligand>
</feature>
<name>A0A401H9Z9_AERPX</name>
<proteinExistence type="inferred from homology"/>
<evidence type="ECO:0000256" key="2">
    <source>
        <dbReference type="ARBA" id="ARBA00008896"/>
    </source>
</evidence>
<dbReference type="FunFam" id="3.40.50.1370:FF:000002">
    <property type="entry name" value="Aspartate carbamoyltransferase 2"/>
    <property type="match status" value="1"/>
</dbReference>
<comment type="caution">
    <text evidence="10">The sequence shown here is derived from an EMBL/GenBank/DDBJ whole genome shotgun (WGS) entry which is preliminary data.</text>
</comment>
<feature type="binding site" evidence="7">
    <location>
        <position position="274"/>
    </location>
    <ligand>
        <name>carbamoyl phosphate</name>
        <dbReference type="ChEBI" id="CHEBI:58228"/>
    </ligand>
</feature>
<evidence type="ECO:0000259" key="9">
    <source>
        <dbReference type="Pfam" id="PF02729"/>
    </source>
</evidence>
<evidence type="ECO:0000256" key="4">
    <source>
        <dbReference type="ARBA" id="ARBA00022975"/>
    </source>
</evidence>
<dbReference type="InterPro" id="IPR006132">
    <property type="entry name" value="Asp/Orn_carbamoyltranf_P-bd"/>
</dbReference>
<sequence length="312" mass="34780">MASRVAGNPFKGRDVISITDFTRGDLELLFREADVIESKAGSKPLDGMVVALAFFEPSTRTRLSFETAVKRLGGSTLLISGEEAISVAKGENLADTITMLDSYADAIVIRHRYEGAALYAAEVAEKPVINGGDGRQHHPTQAMLDLYTVYSLFGAVDGLTYGVLGDLRYGRAASSFILGLSLFNPRHVYLISPPQLRARREVLEALEKRGVPYTEVERLQDVLGELDVLYVTRIQKERIPDPREYESLRGSYRVTLDLLESYAKESLKVLHPLPRVDEIDFSVDNSRYQAYFTQARLGVRVRMALMNLVMKG</sequence>
<dbReference type="GO" id="GO:0006207">
    <property type="term" value="P:'de novo' pyrimidine nucleobase biosynthetic process"/>
    <property type="evidence" value="ECO:0007669"/>
    <property type="project" value="InterPro"/>
</dbReference>
<feature type="binding site" evidence="7">
    <location>
        <position position="89"/>
    </location>
    <ligand>
        <name>L-aspartate</name>
        <dbReference type="ChEBI" id="CHEBI:29991"/>
    </ligand>
</feature>